<dbReference type="EMBL" id="JBHMFC010000028">
    <property type="protein sequence ID" value="MFB9056679.1"/>
    <property type="molecule type" value="Genomic_DNA"/>
</dbReference>
<gene>
    <name evidence="1" type="ORF">ACFFU9_07980</name>
</gene>
<dbReference type="RefSeq" id="WP_379860874.1">
    <property type="nucleotide sequence ID" value="NZ_JBHMFC010000028.1"/>
</dbReference>
<dbReference type="Proteomes" id="UP001589585">
    <property type="component" value="Unassembled WGS sequence"/>
</dbReference>
<keyword evidence="2" id="KW-1185">Reference proteome</keyword>
<comment type="caution">
    <text evidence="1">The sequence shown here is derived from an EMBL/GenBank/DDBJ whole genome shotgun (WGS) entry which is preliminary data.</text>
</comment>
<name>A0ABV5FB67_9FLAO</name>
<reference evidence="1 2" key="1">
    <citation type="submission" date="2024-09" db="EMBL/GenBank/DDBJ databases">
        <authorList>
            <person name="Sun Q."/>
            <person name="Mori K."/>
        </authorList>
    </citation>
    <scope>NUCLEOTIDE SEQUENCE [LARGE SCALE GENOMIC DNA]</scope>
    <source>
        <strain evidence="1 2">CECT 8622</strain>
    </source>
</reference>
<organism evidence="1 2">
    <name type="scientific">Mariniflexile ostreae</name>
    <dbReference type="NCBI Taxonomy" id="1520892"/>
    <lineage>
        <taxon>Bacteria</taxon>
        <taxon>Pseudomonadati</taxon>
        <taxon>Bacteroidota</taxon>
        <taxon>Flavobacteriia</taxon>
        <taxon>Flavobacteriales</taxon>
        <taxon>Flavobacteriaceae</taxon>
        <taxon>Mariniflexile</taxon>
    </lineage>
</organism>
<evidence type="ECO:0000313" key="1">
    <source>
        <dbReference type="EMBL" id="MFB9056679.1"/>
    </source>
</evidence>
<protein>
    <submittedName>
        <fullName evidence="1">Uncharacterized protein</fullName>
    </submittedName>
</protein>
<accession>A0ABV5FB67</accession>
<dbReference type="SUPFAM" id="SSF55486">
    <property type="entry name" value="Metalloproteases ('zincins'), catalytic domain"/>
    <property type="match status" value="1"/>
</dbReference>
<proteinExistence type="predicted"/>
<sequence>MAKSELHFLGHIIQLITVETNYNKDFNNYKGTPILYNQGGLLRFVFAFGENFPFLERMTTVDYKRYKLSYPVDDGKVVFYDANHDVLKIWKFKDAPIVYYKVEFDPNGAGMQVEMIISPAIQDYGCKIHRSWHITPIEEETYQSPVYAIEEKEKKPFRIDIGANNSDIKNGVFGFDKIPSNYKSICTSNIEKLRQEYQPIADILDKEYLPSWLSIRKGQTVELELNWEKKGRADDYTNITFDRHPDFIITPTNLKGTDKVQITCKNNNPSTAQLLIKANSKTVGALNIFYPKPKTIDLEWCFVEITGDKKDEFDLGKKIKKSNLENLLEKGLKPALIDVAVSNTTAKIIDITEYTDRQKQLGVLKKHLNDRIGDYIERSLVNRVFATIGMKHNKDINKLTLYVINRKCIVTADIPDSGSFPMAGGLSPTGTGVSYMVLGDGNNIDLRNVMHEIMHSLGLHHTFIKDGESTTKFTHKFKKEKTKNYMDYRDNKEITWKWQWRKLHQYSKLN</sequence>
<dbReference type="Gene3D" id="3.40.390.10">
    <property type="entry name" value="Collagenase (Catalytic Domain)"/>
    <property type="match status" value="1"/>
</dbReference>
<evidence type="ECO:0000313" key="2">
    <source>
        <dbReference type="Proteomes" id="UP001589585"/>
    </source>
</evidence>
<dbReference type="InterPro" id="IPR024079">
    <property type="entry name" value="MetalloPept_cat_dom_sf"/>
</dbReference>